<reference evidence="3 4" key="1">
    <citation type="submission" date="2010-08" db="EMBL/GenBank/DDBJ databases">
        <title>Complete sequence of Clostridium cellulovorans 743B.</title>
        <authorList>
            <consortium name="US DOE Joint Genome Institute"/>
            <person name="Lucas S."/>
            <person name="Copeland A."/>
            <person name="Lapidus A."/>
            <person name="Cheng J.-F."/>
            <person name="Bruce D."/>
            <person name="Goodwin L."/>
            <person name="Pitluck S."/>
            <person name="Chertkov O."/>
            <person name="Detter J.C."/>
            <person name="Han C."/>
            <person name="Tapia R."/>
            <person name="Land M."/>
            <person name="Hauser L."/>
            <person name="Chang Y.-J."/>
            <person name="Jeffries C."/>
            <person name="Kyrpides N."/>
            <person name="Ivanova N."/>
            <person name="Mikhailova N."/>
            <person name="Hemme C.L."/>
            <person name="Woyke T."/>
        </authorList>
    </citation>
    <scope>NUCLEOTIDE SEQUENCE [LARGE SCALE GENOMIC DNA]</scope>
    <source>
        <strain evidence="4">ATCC 35296 / DSM 3052 / OCM 3 / 743B</strain>
    </source>
</reference>
<feature type="domain" description="Signal transduction histidine kinase internal region" evidence="2">
    <location>
        <begin position="405"/>
        <end position="484"/>
    </location>
</feature>
<dbReference type="Proteomes" id="UP000002730">
    <property type="component" value="Chromosome"/>
</dbReference>
<keyword evidence="1" id="KW-0812">Transmembrane</keyword>
<name>D9SL47_CLOC7</name>
<dbReference type="STRING" id="573061.Clocel_1819"/>
<dbReference type="PANTHER" id="PTHR34220:SF7">
    <property type="entry name" value="SENSOR HISTIDINE KINASE YPDA"/>
    <property type="match status" value="1"/>
</dbReference>
<accession>D9SL47</accession>
<dbReference type="Gene3D" id="6.10.340.10">
    <property type="match status" value="1"/>
</dbReference>
<protein>
    <submittedName>
        <fullName evidence="3">Putative sensor with HAMP domain</fullName>
    </submittedName>
</protein>
<feature type="transmembrane region" description="Helical" evidence="1">
    <location>
        <begin position="314"/>
        <end position="335"/>
    </location>
</feature>
<evidence type="ECO:0000313" key="3">
    <source>
        <dbReference type="EMBL" id="ADL51563.1"/>
    </source>
</evidence>
<organism evidence="3 4">
    <name type="scientific">Clostridium cellulovorans (strain ATCC 35296 / DSM 3052 / OCM 3 / 743B)</name>
    <dbReference type="NCBI Taxonomy" id="573061"/>
    <lineage>
        <taxon>Bacteria</taxon>
        <taxon>Bacillati</taxon>
        <taxon>Bacillota</taxon>
        <taxon>Clostridia</taxon>
        <taxon>Eubacteriales</taxon>
        <taxon>Clostridiaceae</taxon>
        <taxon>Clostridium</taxon>
    </lineage>
</organism>
<evidence type="ECO:0000313" key="4">
    <source>
        <dbReference type="Proteomes" id="UP000002730"/>
    </source>
</evidence>
<dbReference type="SUPFAM" id="SSF55874">
    <property type="entry name" value="ATPase domain of HSP90 chaperone/DNA topoisomerase II/histidine kinase"/>
    <property type="match status" value="1"/>
</dbReference>
<keyword evidence="1" id="KW-0472">Membrane</keyword>
<dbReference type="AlphaFoldDB" id="D9SL47"/>
<dbReference type="Gene3D" id="3.30.565.10">
    <property type="entry name" value="Histidine kinase-like ATPase, C-terminal domain"/>
    <property type="match status" value="1"/>
</dbReference>
<dbReference type="RefSeq" id="WP_010077224.1">
    <property type="nucleotide sequence ID" value="NC_014393.1"/>
</dbReference>
<dbReference type="KEGG" id="ccb:Clocel_1819"/>
<dbReference type="Pfam" id="PF06580">
    <property type="entry name" value="His_kinase"/>
    <property type="match status" value="1"/>
</dbReference>
<dbReference type="HOGENOM" id="CLU_020473_6_1_9"/>
<dbReference type="eggNOG" id="COG2972">
    <property type="taxonomic scope" value="Bacteria"/>
</dbReference>
<dbReference type="PANTHER" id="PTHR34220">
    <property type="entry name" value="SENSOR HISTIDINE KINASE YPDA"/>
    <property type="match status" value="1"/>
</dbReference>
<proteinExistence type="predicted"/>
<sequence>MNRKFYYSQKIYLFLIYGLLVIILLSLFFISFYTFYSKKIYADAKVKSETLCASVHNSISTELKNISTLSMNIVYSNAIKKNFTSFAKNNIDKNNIDKIELKNFSQSRENVLAIYDIITAIIGPFQSATQVNLYTSNGTCIGSGYFQGITNVNLSLLPWYNSTIEKKGSKVITTISNLPNYPAMNKNSNDKYLSLTRLFFNGSNEPEGIVEVLQNTNVVFSLVSELKSKNPSTSFYVYNQNNELVYPYNSNENINYMDFINNNDLNPSIGYFVNIANKENVVMTYQKIDSYDWTIVTSEPTEVVFKSLYSFKQVFMVIIAFSIIFTLLICFFISYRLTYPLSKLTNATKKVTIDRVLNGSDIILPPVNSNIIEISELYNSFSEMYEKLKDSSHEILLLKSAETRAKLQATQSLVNPHFLYNSLTNINIMAEENMNIEIIQMCNALCDYFRYITVSDESAVPLDLEIFYTEKYIECMKMRYGNDFIYESDIEEETKKILIPKLILQPIVENAFKHGFSSSPPWNLKICSSTKDGNWFIHIEDNGGCLSDLVKENLLYSFNNLNKNEELKTLKIGGMGLKNIYLRLQLLYNDNLIFKIDNSKQGKTIFIIGGPIYLDKEKFYEQYTQI</sequence>
<dbReference type="GO" id="GO:0000155">
    <property type="term" value="F:phosphorelay sensor kinase activity"/>
    <property type="evidence" value="ECO:0007669"/>
    <property type="project" value="InterPro"/>
</dbReference>
<keyword evidence="1" id="KW-1133">Transmembrane helix</keyword>
<gene>
    <name evidence="3" type="ordered locus">Clocel_1819</name>
</gene>
<keyword evidence="4" id="KW-1185">Reference proteome</keyword>
<dbReference type="InterPro" id="IPR010559">
    <property type="entry name" value="Sig_transdc_His_kin_internal"/>
</dbReference>
<feature type="transmembrane region" description="Helical" evidence="1">
    <location>
        <begin position="12"/>
        <end position="36"/>
    </location>
</feature>
<evidence type="ECO:0000256" key="1">
    <source>
        <dbReference type="SAM" id="Phobius"/>
    </source>
</evidence>
<dbReference type="InterPro" id="IPR050640">
    <property type="entry name" value="Bact_2-comp_sensor_kinase"/>
</dbReference>
<dbReference type="GO" id="GO:0016020">
    <property type="term" value="C:membrane"/>
    <property type="evidence" value="ECO:0007669"/>
    <property type="project" value="InterPro"/>
</dbReference>
<dbReference type="InterPro" id="IPR036890">
    <property type="entry name" value="HATPase_C_sf"/>
</dbReference>
<evidence type="ECO:0000259" key="2">
    <source>
        <dbReference type="Pfam" id="PF06580"/>
    </source>
</evidence>
<dbReference type="OrthoDB" id="370211at2"/>
<dbReference type="EMBL" id="CP002160">
    <property type="protein sequence ID" value="ADL51563.1"/>
    <property type="molecule type" value="Genomic_DNA"/>
</dbReference>